<name>A0A6P9A516_THRPL</name>
<dbReference type="SUPFAM" id="SSF57424">
    <property type="entry name" value="LDL receptor-like module"/>
    <property type="match status" value="2"/>
</dbReference>
<dbReference type="GO" id="GO:0012505">
    <property type="term" value="C:endomembrane system"/>
    <property type="evidence" value="ECO:0007669"/>
    <property type="project" value="UniProtKB-SubCell"/>
</dbReference>
<dbReference type="PRINTS" id="PR00261">
    <property type="entry name" value="LDLRECEPTOR"/>
</dbReference>
<proteinExistence type="predicted"/>
<dbReference type="AlphaFoldDB" id="A0A6P9A516"/>
<feature type="disulfide bond" evidence="8">
    <location>
        <begin position="217"/>
        <end position="232"/>
    </location>
</feature>
<keyword evidence="10" id="KW-1185">Reference proteome</keyword>
<comment type="subcellular location">
    <subcellularLocation>
        <location evidence="2">Endomembrane system</location>
    </subcellularLocation>
    <subcellularLocation>
        <location evidence="1">Membrane</location>
        <topology evidence="1">Single-pass membrane protein</topology>
    </subcellularLocation>
</comment>
<keyword evidence="4" id="KW-0677">Repeat</keyword>
<feature type="disulfide bond" evidence="8">
    <location>
        <begin position="42"/>
        <end position="57"/>
    </location>
</feature>
<protein>
    <submittedName>
        <fullName evidence="11">Low-density lipoprotein receptor-related protein 2-like</fullName>
    </submittedName>
</protein>
<evidence type="ECO:0000256" key="4">
    <source>
        <dbReference type="ARBA" id="ARBA00022737"/>
    </source>
</evidence>
<dbReference type="KEGG" id="tpal:117651870"/>
<comment type="caution">
    <text evidence="8">Lacks conserved residue(s) required for the propagation of feature annotation.</text>
</comment>
<dbReference type="PROSITE" id="PS01209">
    <property type="entry name" value="LDLRA_1"/>
    <property type="match status" value="1"/>
</dbReference>
<dbReference type="Pfam" id="PF00057">
    <property type="entry name" value="Ldl_recept_a"/>
    <property type="match status" value="2"/>
</dbReference>
<dbReference type="GeneID" id="117651870"/>
<dbReference type="GO" id="GO:0005886">
    <property type="term" value="C:plasma membrane"/>
    <property type="evidence" value="ECO:0007669"/>
    <property type="project" value="TreeGrafter"/>
</dbReference>
<dbReference type="InterPro" id="IPR050685">
    <property type="entry name" value="LDLR"/>
</dbReference>
<organism evidence="11">
    <name type="scientific">Thrips palmi</name>
    <name type="common">Melon thrips</name>
    <dbReference type="NCBI Taxonomy" id="161013"/>
    <lineage>
        <taxon>Eukaryota</taxon>
        <taxon>Metazoa</taxon>
        <taxon>Ecdysozoa</taxon>
        <taxon>Arthropoda</taxon>
        <taxon>Hexapoda</taxon>
        <taxon>Insecta</taxon>
        <taxon>Pterygota</taxon>
        <taxon>Neoptera</taxon>
        <taxon>Paraneoptera</taxon>
        <taxon>Thysanoptera</taxon>
        <taxon>Terebrantia</taxon>
        <taxon>Thripoidea</taxon>
        <taxon>Thripidae</taxon>
        <taxon>Thrips</taxon>
    </lineage>
</organism>
<evidence type="ECO:0000256" key="1">
    <source>
        <dbReference type="ARBA" id="ARBA00004167"/>
    </source>
</evidence>
<dbReference type="GO" id="GO:0016192">
    <property type="term" value="P:vesicle-mediated transport"/>
    <property type="evidence" value="ECO:0007669"/>
    <property type="project" value="UniProtKB-ARBA"/>
</dbReference>
<dbReference type="OrthoDB" id="2019384at2759"/>
<feature type="chain" id="PRO_5028110029" evidence="9">
    <location>
        <begin position="19"/>
        <end position="379"/>
    </location>
</feature>
<dbReference type="InParanoid" id="A0A6P9A516"/>
<keyword evidence="7 8" id="KW-1015">Disulfide bond</keyword>
<dbReference type="Gene3D" id="4.10.400.10">
    <property type="entry name" value="Low-density Lipoprotein Receptor"/>
    <property type="match status" value="2"/>
</dbReference>
<feature type="signal peptide" evidence="9">
    <location>
        <begin position="1"/>
        <end position="18"/>
    </location>
</feature>
<evidence type="ECO:0000256" key="2">
    <source>
        <dbReference type="ARBA" id="ARBA00004308"/>
    </source>
</evidence>
<evidence type="ECO:0000256" key="9">
    <source>
        <dbReference type="SAM" id="SignalP"/>
    </source>
</evidence>
<dbReference type="CDD" id="cd00112">
    <property type="entry name" value="LDLa"/>
    <property type="match status" value="2"/>
</dbReference>
<gene>
    <name evidence="11" type="primary">LOC117651870</name>
</gene>
<evidence type="ECO:0000256" key="3">
    <source>
        <dbReference type="ARBA" id="ARBA00022692"/>
    </source>
</evidence>
<keyword evidence="6" id="KW-0472">Membrane</keyword>
<evidence type="ECO:0000256" key="8">
    <source>
        <dbReference type="PROSITE-ProRule" id="PRU00124"/>
    </source>
</evidence>
<reference evidence="11" key="1">
    <citation type="submission" date="2025-08" db="UniProtKB">
        <authorList>
            <consortium name="RefSeq"/>
        </authorList>
    </citation>
    <scope>IDENTIFICATION</scope>
    <source>
        <tissue evidence="11">Total insect</tissue>
    </source>
</reference>
<evidence type="ECO:0000256" key="6">
    <source>
        <dbReference type="ARBA" id="ARBA00023136"/>
    </source>
</evidence>
<keyword evidence="3" id="KW-0812">Transmembrane</keyword>
<sequence>MATKFLILLGLLAAVSLAASDCGSKYFQCKDGSKCVIAADRCDGRKECRDGSDEEGCDVHTVALRVNATIKARMQFAAVHENIELHLCGAQSCSNVLLWGVRDDGTLIYTADTDANRLGRGNSRRVTFNTAGSGNFTPGEVVLEVQHRPGQLAVWRQGRPDDVAEVPVEADYGTLRVRPYVWSTDMPVQFAAAGESWPEEFFHCNDDRSRVPGVFRCDGNSDCSDGSDEEGCDAMLAAHEVALPLNASATARVQYAKVHNDIEVHLCGGKNCSVVLLWGESANGSLRYDTATGCTRYGRLGNSVKENRGSGPDFSPGEVVLEVQHRPGQLAVWRQGRPDDVVEVPVGADYGTLRVRPFYWVADMPVQFTSGATTAMSNS</sequence>
<dbReference type="InterPro" id="IPR002172">
    <property type="entry name" value="LDrepeatLR_classA_rpt"/>
</dbReference>
<dbReference type="PANTHER" id="PTHR24270">
    <property type="entry name" value="LOW-DENSITY LIPOPROTEIN RECEPTOR-RELATED"/>
    <property type="match status" value="1"/>
</dbReference>
<accession>A0A6P9A516</accession>
<dbReference type="Proteomes" id="UP000515158">
    <property type="component" value="Unplaced"/>
</dbReference>
<keyword evidence="5" id="KW-1133">Transmembrane helix</keyword>
<dbReference type="RefSeq" id="XP_034252299.1">
    <property type="nucleotide sequence ID" value="XM_034396408.1"/>
</dbReference>
<dbReference type="InterPro" id="IPR023415">
    <property type="entry name" value="LDLR_class-A_CS"/>
</dbReference>
<evidence type="ECO:0000256" key="7">
    <source>
        <dbReference type="ARBA" id="ARBA00023157"/>
    </source>
</evidence>
<dbReference type="PROSITE" id="PS50068">
    <property type="entry name" value="LDLRA_2"/>
    <property type="match status" value="2"/>
</dbReference>
<keyword evidence="9" id="KW-0732">Signal</keyword>
<dbReference type="SMART" id="SM00192">
    <property type="entry name" value="LDLa"/>
    <property type="match status" value="2"/>
</dbReference>
<evidence type="ECO:0000313" key="10">
    <source>
        <dbReference type="Proteomes" id="UP000515158"/>
    </source>
</evidence>
<evidence type="ECO:0000313" key="11">
    <source>
        <dbReference type="RefSeq" id="XP_034252299.1"/>
    </source>
</evidence>
<dbReference type="InterPro" id="IPR036055">
    <property type="entry name" value="LDL_receptor-like_sf"/>
</dbReference>
<evidence type="ECO:0000256" key="5">
    <source>
        <dbReference type="ARBA" id="ARBA00022989"/>
    </source>
</evidence>